<evidence type="ECO:0000256" key="3">
    <source>
        <dbReference type="ARBA" id="ARBA00023002"/>
    </source>
</evidence>
<dbReference type="FunFam" id="3.40.50.720:FF:000121">
    <property type="entry name" value="Prostaglandin reductase 2"/>
    <property type="match status" value="1"/>
</dbReference>
<keyword evidence="10" id="KW-1185">Reference proteome</keyword>
<dbReference type="InterPro" id="IPR041694">
    <property type="entry name" value="ADH_N_2"/>
</dbReference>
<dbReference type="GO" id="GO:0006693">
    <property type="term" value="P:prostaglandin metabolic process"/>
    <property type="evidence" value="ECO:0000318"/>
    <property type="project" value="GO_Central"/>
</dbReference>
<reference evidence="9 10" key="1">
    <citation type="journal article" date="2007" name="Science">
        <title>Sea anemone genome reveals ancestral eumetazoan gene repertoire and genomic organization.</title>
        <authorList>
            <person name="Putnam N.H."/>
            <person name="Srivastava M."/>
            <person name="Hellsten U."/>
            <person name="Dirks B."/>
            <person name="Chapman J."/>
            <person name="Salamov A."/>
            <person name="Terry A."/>
            <person name="Shapiro H."/>
            <person name="Lindquist E."/>
            <person name="Kapitonov V.V."/>
            <person name="Jurka J."/>
            <person name="Genikhovich G."/>
            <person name="Grigoriev I.V."/>
            <person name="Lucas S.M."/>
            <person name="Steele R.E."/>
            <person name="Finnerty J.R."/>
            <person name="Technau U."/>
            <person name="Martindale M.Q."/>
            <person name="Rokhsar D.S."/>
        </authorList>
    </citation>
    <scope>NUCLEOTIDE SEQUENCE [LARGE SCALE GENOMIC DNA]</scope>
    <source>
        <strain evidence="10">CH2 X CH6</strain>
    </source>
</reference>
<dbReference type="KEGG" id="nve:5513645"/>
<evidence type="ECO:0000313" key="10">
    <source>
        <dbReference type="Proteomes" id="UP000001593"/>
    </source>
</evidence>
<proteinExistence type="inferred from homology"/>
<dbReference type="InterPro" id="IPR036291">
    <property type="entry name" value="NAD(P)-bd_dom_sf"/>
</dbReference>
<feature type="domain" description="Enoyl reductase (ER)" evidence="8">
    <location>
        <begin position="21"/>
        <end position="348"/>
    </location>
</feature>
<evidence type="ECO:0000256" key="7">
    <source>
        <dbReference type="ARBA" id="ARBA00049070"/>
    </source>
</evidence>
<comment type="catalytic activity">
    <reaction evidence="6">
        <text>13,14-dihydro-15-oxo-PGF2alpha + NADP(+) = 15-oxoprostaglandin F2alpha + NADPH + H(+)</text>
        <dbReference type="Rhea" id="RHEA:50588"/>
        <dbReference type="ChEBI" id="CHEBI:15378"/>
        <dbReference type="ChEBI" id="CHEBI:57783"/>
        <dbReference type="ChEBI" id="CHEBI:58349"/>
        <dbReference type="ChEBI" id="CHEBI:133374"/>
        <dbReference type="ChEBI" id="CHEBI:133409"/>
    </reaction>
    <physiologicalReaction direction="right-to-left" evidence="6">
        <dbReference type="Rhea" id="RHEA:50590"/>
    </physiologicalReaction>
</comment>
<dbReference type="InParanoid" id="A7S3A7"/>
<protein>
    <recommendedName>
        <fullName evidence="4">15-oxoprostaglandin 13-reductase</fullName>
        <ecNumber evidence="2">1.3.1.48</ecNumber>
    </recommendedName>
    <alternativeName>
        <fullName evidence="4">15-oxoprostaglandin 13-reductase</fullName>
    </alternativeName>
</protein>
<accession>A7S3A7</accession>
<evidence type="ECO:0000256" key="6">
    <source>
        <dbReference type="ARBA" id="ARBA00048290"/>
    </source>
</evidence>
<evidence type="ECO:0000313" key="9">
    <source>
        <dbReference type="EMBL" id="EDO41818.1"/>
    </source>
</evidence>
<dbReference type="OMA" id="EEKCRYA"/>
<comment type="catalytic activity">
    <reaction evidence="7">
        <text>13,14-dihydro-15-oxo-prostaglandin E1 + NADP(+) = 15-oxoprostaglandin E1 + NADPH + H(+)</text>
        <dbReference type="Rhea" id="RHEA:50584"/>
        <dbReference type="ChEBI" id="CHEBI:15378"/>
        <dbReference type="ChEBI" id="CHEBI:57401"/>
        <dbReference type="ChEBI" id="CHEBI:57783"/>
        <dbReference type="ChEBI" id="CHEBI:58349"/>
        <dbReference type="ChEBI" id="CHEBI:133408"/>
    </reaction>
    <physiologicalReaction direction="right-to-left" evidence="7">
        <dbReference type="Rhea" id="RHEA:50586"/>
    </physiologicalReaction>
</comment>
<name>A7S3A7_NEMVE</name>
<dbReference type="SUPFAM" id="SSF50129">
    <property type="entry name" value="GroES-like"/>
    <property type="match status" value="1"/>
</dbReference>
<comment type="similarity">
    <text evidence="1">Belongs to the NADP-dependent oxidoreductase L4BD family.</text>
</comment>
<dbReference type="OrthoDB" id="809632at2759"/>
<dbReference type="SUPFAM" id="SSF51735">
    <property type="entry name" value="NAD(P)-binding Rossmann-fold domains"/>
    <property type="match status" value="1"/>
</dbReference>
<sequence>MASKQNSRVILRSRPGKVNPPSLENFAVEPVEPPLVCEQGEILVKTLYLSVDPYMRSRMNEGGSVGYIAPFEIGKVLSGGGVGRVEESKSDKFSVGDIVECFGFPWQHYCVLPEDHQSLRKVESEIVCENPSLALGLCGLTALTSLIALQERGHIVPGQNQTVVVTGAAGACGSAAGQIAKIFGCGKLVGICGSEEKCQYIKELGFDSSINYKQVDNMAEELRKHCPQGIDVYFDNVGGEISNEIIRLMNKNSHVIICGQISTYNQDIPYPNPLPQDVQEIVTKQNITRERFLVLDFSPLIPAARAQLEVWVKEGKLKNRETVEEGLENVAKAFLSMMSGGNIGKQVVKVA</sequence>
<dbReference type="Gene3D" id="3.40.50.720">
    <property type="entry name" value="NAD(P)-binding Rossmann-like Domain"/>
    <property type="match status" value="1"/>
</dbReference>
<dbReference type="Proteomes" id="UP000001593">
    <property type="component" value="Unassembled WGS sequence"/>
</dbReference>
<dbReference type="Gene3D" id="3.90.180.10">
    <property type="entry name" value="Medium-chain alcohol dehydrogenases, catalytic domain"/>
    <property type="match status" value="1"/>
</dbReference>
<dbReference type="InterPro" id="IPR045010">
    <property type="entry name" value="MDR_fam"/>
</dbReference>
<dbReference type="InterPro" id="IPR020843">
    <property type="entry name" value="ER"/>
</dbReference>
<dbReference type="EMBL" id="DS469572">
    <property type="protein sequence ID" value="EDO41818.1"/>
    <property type="molecule type" value="Genomic_DNA"/>
</dbReference>
<dbReference type="PhylomeDB" id="A7S3A7"/>
<dbReference type="GO" id="GO:0047522">
    <property type="term" value="F:15-oxoprostaglandin 13-reductase [NAD(P)+] activity"/>
    <property type="evidence" value="ECO:0000318"/>
    <property type="project" value="GO_Central"/>
</dbReference>
<gene>
    <name evidence="9" type="ORF">NEMVEDRAFT_v1g165928</name>
</gene>
<dbReference type="eggNOG" id="KOG1196">
    <property type="taxonomic scope" value="Eukaryota"/>
</dbReference>
<dbReference type="Pfam" id="PF16884">
    <property type="entry name" value="ADH_N_2"/>
    <property type="match status" value="1"/>
</dbReference>
<comment type="catalytic activity">
    <reaction evidence="5">
        <text>13,14-dihydro-15-oxo-prostaglandin F1alpha + NADP(+) = 15-oxoprostaglandin F1alpha + NADPH + H(+)</text>
        <dbReference type="Rhea" id="RHEA:50592"/>
        <dbReference type="ChEBI" id="CHEBI:15378"/>
        <dbReference type="ChEBI" id="CHEBI:57783"/>
        <dbReference type="ChEBI" id="CHEBI:58349"/>
        <dbReference type="ChEBI" id="CHEBI:79072"/>
        <dbReference type="ChEBI" id="CHEBI:133411"/>
    </reaction>
    <physiologicalReaction direction="right-to-left" evidence="5">
        <dbReference type="Rhea" id="RHEA:50594"/>
    </physiologicalReaction>
</comment>
<dbReference type="HOGENOM" id="CLU_026673_29_2_1"/>
<evidence type="ECO:0000256" key="5">
    <source>
        <dbReference type="ARBA" id="ARBA00047878"/>
    </source>
</evidence>
<dbReference type="PANTHER" id="PTHR43205:SF5">
    <property type="entry name" value="PROSTAGLANDIN REDUCTASE 2"/>
    <property type="match status" value="1"/>
</dbReference>
<dbReference type="InterPro" id="IPR013149">
    <property type="entry name" value="ADH-like_C"/>
</dbReference>
<keyword evidence="3" id="KW-0560">Oxidoreductase</keyword>
<dbReference type="Pfam" id="PF00107">
    <property type="entry name" value="ADH_zinc_N"/>
    <property type="match status" value="1"/>
</dbReference>
<evidence type="ECO:0000256" key="4">
    <source>
        <dbReference type="ARBA" id="ARBA00033119"/>
    </source>
</evidence>
<dbReference type="PANTHER" id="PTHR43205">
    <property type="entry name" value="PROSTAGLANDIN REDUCTASE"/>
    <property type="match status" value="1"/>
</dbReference>
<dbReference type="STRING" id="45351.A7S3A7"/>
<dbReference type="InterPro" id="IPR011032">
    <property type="entry name" value="GroES-like_sf"/>
</dbReference>
<dbReference type="SMART" id="SM00829">
    <property type="entry name" value="PKS_ER"/>
    <property type="match status" value="1"/>
</dbReference>
<evidence type="ECO:0000256" key="1">
    <source>
        <dbReference type="ARBA" id="ARBA00010460"/>
    </source>
</evidence>
<dbReference type="AlphaFoldDB" id="A7S3A7"/>
<evidence type="ECO:0000256" key="2">
    <source>
        <dbReference type="ARBA" id="ARBA00011981"/>
    </source>
</evidence>
<organism evidence="9 10">
    <name type="scientific">Nematostella vectensis</name>
    <name type="common">Starlet sea anemone</name>
    <dbReference type="NCBI Taxonomy" id="45351"/>
    <lineage>
        <taxon>Eukaryota</taxon>
        <taxon>Metazoa</taxon>
        <taxon>Cnidaria</taxon>
        <taxon>Anthozoa</taxon>
        <taxon>Hexacorallia</taxon>
        <taxon>Actiniaria</taxon>
        <taxon>Edwardsiidae</taxon>
        <taxon>Nematostella</taxon>
    </lineage>
</organism>
<evidence type="ECO:0000259" key="8">
    <source>
        <dbReference type="SMART" id="SM00829"/>
    </source>
</evidence>
<dbReference type="EC" id="1.3.1.48" evidence="2"/>